<dbReference type="RefSeq" id="WP_004639786.1">
    <property type="nucleotide sequence ID" value="NZ_GG770435.1"/>
</dbReference>
<dbReference type="InterPro" id="IPR029035">
    <property type="entry name" value="DHS-like_NAD/FAD-binding_dom"/>
</dbReference>
<gene>
    <name evidence="5" type="ORF">HMP0015_2444</name>
</gene>
<proteinExistence type="inferred from homology"/>
<dbReference type="HOGENOM" id="CLU_1021165_0_0_6"/>
<feature type="domain" description="Thiamine pyrophosphate enzyme TPP-binding" evidence="4">
    <location>
        <begin position="112"/>
        <end position="252"/>
    </location>
</feature>
<accession>D4XRV2</accession>
<evidence type="ECO:0000256" key="2">
    <source>
        <dbReference type="ARBA" id="ARBA00007812"/>
    </source>
</evidence>
<reference evidence="6" key="1">
    <citation type="submission" date="2010-03" db="EMBL/GenBank/DDBJ databases">
        <title>Complete sequence of Mobiluncus curtisii ATCC 43063.</title>
        <authorList>
            <person name="Muzny D."/>
            <person name="Qin X."/>
            <person name="Deng J."/>
            <person name="Jiang H."/>
            <person name="Liu Y."/>
            <person name="Qu J."/>
            <person name="Song X.-Z."/>
            <person name="Zhang L."/>
            <person name="Thornton R."/>
            <person name="Coyle M."/>
            <person name="Francisco L."/>
            <person name="Jackson L."/>
            <person name="Javaid M."/>
            <person name="Korchina V."/>
            <person name="Kovar C."/>
            <person name="Mata R."/>
            <person name="Mathew T."/>
            <person name="Ngo R."/>
            <person name="Nguyen L."/>
            <person name="Nguyen N."/>
            <person name="Okwuonu G."/>
            <person name="Ongeri F."/>
            <person name="Pham C."/>
            <person name="Simmons D."/>
            <person name="Wilczek-Boney K."/>
            <person name="Hale W."/>
            <person name="Jakkamsetti A."/>
            <person name="Pham P."/>
            <person name="Ruth R."/>
            <person name="San Lucas F."/>
            <person name="Warren J."/>
            <person name="Zhang J."/>
            <person name="Zhao Z."/>
            <person name="Zhou C."/>
            <person name="Zhu D."/>
            <person name="Lee S."/>
            <person name="Bess C."/>
            <person name="Blankenburg K."/>
            <person name="Forbes L."/>
            <person name="Fu Q."/>
            <person name="Gubbala S."/>
            <person name="Hirani K."/>
            <person name="Jayaseelan J.C."/>
            <person name="Lara F."/>
            <person name="Munidasa M."/>
            <person name="Palculict T."/>
            <person name="Patil S."/>
            <person name="Pu L.-L."/>
            <person name="Saada N."/>
            <person name="Tang L."/>
            <person name="Weissenberger G."/>
            <person name="Zhu Y."/>
            <person name="Hemphill L."/>
            <person name="Shang Y."/>
            <person name="Youmans B."/>
            <person name="Ayvaz T."/>
            <person name="Ross M."/>
            <person name="Santibanez J."/>
            <person name="Aqrawi P."/>
            <person name="Gross S."/>
            <person name="Joshi V."/>
            <person name="Fowler G."/>
            <person name="Nazareth L."/>
            <person name="Reid J."/>
            <person name="Worley K."/>
            <person name="Petrosino J."/>
            <person name="Highlander S."/>
            <person name="Gibbs R."/>
            <person name="Gibbs R."/>
        </authorList>
    </citation>
    <scope>NUCLEOTIDE SEQUENCE [LARGE SCALE GENOMIC DNA]</scope>
    <source>
        <strain evidence="6">ATCC 19194</strain>
    </source>
</reference>
<evidence type="ECO:0000256" key="3">
    <source>
        <dbReference type="ARBA" id="ARBA00023052"/>
    </source>
</evidence>
<dbReference type="GO" id="GO:0009097">
    <property type="term" value="P:isoleucine biosynthetic process"/>
    <property type="evidence" value="ECO:0007669"/>
    <property type="project" value="TreeGrafter"/>
</dbReference>
<dbReference type="GO" id="GO:0000287">
    <property type="term" value="F:magnesium ion binding"/>
    <property type="evidence" value="ECO:0007669"/>
    <property type="project" value="InterPro"/>
</dbReference>
<dbReference type="GO" id="GO:0050660">
    <property type="term" value="F:flavin adenine dinucleotide binding"/>
    <property type="evidence" value="ECO:0007669"/>
    <property type="project" value="TreeGrafter"/>
</dbReference>
<dbReference type="PANTHER" id="PTHR18968">
    <property type="entry name" value="THIAMINE PYROPHOSPHATE ENZYMES"/>
    <property type="match status" value="1"/>
</dbReference>
<dbReference type="AlphaFoldDB" id="D4XRV2"/>
<dbReference type="GO" id="GO:0030976">
    <property type="term" value="F:thiamine pyrophosphate binding"/>
    <property type="evidence" value="ECO:0007669"/>
    <property type="project" value="InterPro"/>
</dbReference>
<evidence type="ECO:0000313" key="6">
    <source>
        <dbReference type="Proteomes" id="UP000003085"/>
    </source>
</evidence>
<feature type="non-terminal residue" evidence="5">
    <location>
        <position position="1"/>
    </location>
</feature>
<dbReference type="GO" id="GO:0009099">
    <property type="term" value="P:L-valine biosynthetic process"/>
    <property type="evidence" value="ECO:0007669"/>
    <property type="project" value="TreeGrafter"/>
</dbReference>
<protein>
    <submittedName>
        <fullName evidence="5">Thiamine pyrophosphate enzyme, C-terminal TPP binding domain protein</fullName>
    </submittedName>
</protein>
<dbReference type="InterPro" id="IPR029061">
    <property type="entry name" value="THDP-binding"/>
</dbReference>
<name>D4XRV2_ACIHA</name>
<comment type="caution">
    <text evidence="5">The sequence shown here is derived from an EMBL/GenBank/DDBJ whole genome shotgun (WGS) entry which is preliminary data.</text>
</comment>
<sequence>PRLRSNETKTYSVQFPENIIQIDANPVAQQRNYKISNFICGDAKDVLQRVLTGLAGVSKIDTDYDAAVIDAKQAAINALRTQLDQYALICDHLRAALPQDGIFVRDITMSGSTWGSRLFPVQAPNQNIHSLAGAIGLGLATAIGASIANPDKKVIGLVGDGGLMLGIGEIATMAQENTNMVLMIMNDGGYGVMRGIQNNYFGGRQYFNELHTPDYRALGEAMGVKSWKVGSAEEFRTVIQQAVEFQGPSVIELDMNSIGPLNFAGPPQKKLY</sequence>
<dbReference type="Proteomes" id="UP000003085">
    <property type="component" value="Unassembled WGS sequence"/>
</dbReference>
<evidence type="ECO:0000256" key="1">
    <source>
        <dbReference type="ARBA" id="ARBA00001964"/>
    </source>
</evidence>
<dbReference type="InterPro" id="IPR045229">
    <property type="entry name" value="TPP_enz"/>
</dbReference>
<dbReference type="Gene3D" id="3.40.50.970">
    <property type="match status" value="1"/>
</dbReference>
<dbReference type="CDD" id="cd00568">
    <property type="entry name" value="TPP_enzymes"/>
    <property type="match status" value="1"/>
</dbReference>
<evidence type="ECO:0000313" key="5">
    <source>
        <dbReference type="EMBL" id="EFF82162.1"/>
    </source>
</evidence>
<dbReference type="Gene3D" id="3.40.50.1220">
    <property type="entry name" value="TPP-binding domain"/>
    <property type="match status" value="1"/>
</dbReference>
<keyword evidence="3" id="KW-0786">Thiamine pyrophosphate</keyword>
<dbReference type="GO" id="GO:0003984">
    <property type="term" value="F:acetolactate synthase activity"/>
    <property type="evidence" value="ECO:0007669"/>
    <property type="project" value="TreeGrafter"/>
</dbReference>
<dbReference type="PROSITE" id="PS00187">
    <property type="entry name" value="TPP_ENZYMES"/>
    <property type="match status" value="1"/>
</dbReference>
<dbReference type="SUPFAM" id="SSF52518">
    <property type="entry name" value="Thiamin diphosphate-binding fold (THDP-binding)"/>
    <property type="match status" value="1"/>
</dbReference>
<dbReference type="EMBL" id="ADMT01000188">
    <property type="protein sequence ID" value="EFF82162.1"/>
    <property type="molecule type" value="Genomic_DNA"/>
</dbReference>
<dbReference type="GO" id="GO:0005948">
    <property type="term" value="C:acetolactate synthase complex"/>
    <property type="evidence" value="ECO:0007669"/>
    <property type="project" value="TreeGrafter"/>
</dbReference>
<dbReference type="InterPro" id="IPR011766">
    <property type="entry name" value="TPP_enzyme_TPP-bd"/>
</dbReference>
<dbReference type="Pfam" id="PF02775">
    <property type="entry name" value="TPP_enzyme_C"/>
    <property type="match status" value="1"/>
</dbReference>
<comment type="similarity">
    <text evidence="2">Belongs to the TPP enzyme family.</text>
</comment>
<dbReference type="PANTHER" id="PTHR18968:SF13">
    <property type="entry name" value="ACETOLACTATE SYNTHASE CATALYTIC SUBUNIT, MITOCHONDRIAL"/>
    <property type="match status" value="1"/>
</dbReference>
<dbReference type="InterPro" id="IPR000399">
    <property type="entry name" value="TPP-bd_CS"/>
</dbReference>
<dbReference type="SUPFAM" id="SSF52467">
    <property type="entry name" value="DHS-like NAD/FAD-binding domain"/>
    <property type="match status" value="1"/>
</dbReference>
<evidence type="ECO:0000259" key="4">
    <source>
        <dbReference type="Pfam" id="PF02775"/>
    </source>
</evidence>
<comment type="cofactor">
    <cofactor evidence="1">
        <name>thiamine diphosphate</name>
        <dbReference type="ChEBI" id="CHEBI:58937"/>
    </cofactor>
</comment>
<organism evidence="5 6">
    <name type="scientific">Acinetobacter haemolyticus ATCC 19194</name>
    <dbReference type="NCBI Taxonomy" id="707232"/>
    <lineage>
        <taxon>Bacteria</taxon>
        <taxon>Pseudomonadati</taxon>
        <taxon>Pseudomonadota</taxon>
        <taxon>Gammaproteobacteria</taxon>
        <taxon>Moraxellales</taxon>
        <taxon>Moraxellaceae</taxon>
        <taxon>Acinetobacter</taxon>
    </lineage>
</organism>